<evidence type="ECO:0000313" key="1">
    <source>
        <dbReference type="EMBL" id="BAD52720.1"/>
    </source>
</evidence>
<gene>
    <name evidence="1" type="primary">P0665A11.17</name>
</gene>
<sequence length="116" mass="12223">METGLDGVLGLSSPGLVGGGILTLNSEDLIKLIHVVVGRNHQLNHRKRLVASLRASPQLTLQLIARVDLATCCRSLHPCKADSCEGTAVKNAYRCGGSIVCVSSSVIGACVQRMNE</sequence>
<name>Q5ZD10_ORYSJ</name>
<dbReference type="Proteomes" id="UP000817658">
    <property type="component" value="Chromosome 1"/>
</dbReference>
<reference evidence="1" key="1">
    <citation type="journal article" date="2002" name="Nature">
        <title>The genome sequence and structure of rice chromosome 1.</title>
        <authorList>
            <person name="Sasaki T."/>
            <person name="Matsumoto T."/>
            <person name="Yamamoto K."/>
            <person name="Sakata K."/>
            <person name="Baba T."/>
            <person name="Katayose Y."/>
            <person name="Wu J."/>
            <person name="Niimura Y."/>
            <person name="Cheng Z."/>
            <person name="Nagamura Y."/>
            <person name="Antonio B.A."/>
            <person name="Kanamori H."/>
            <person name="Hosokawa S."/>
            <person name="Masukawa M."/>
            <person name="Arikawa K."/>
            <person name="Chiden Y."/>
            <person name="Hayashi M."/>
            <person name="Okamoto M."/>
            <person name="Ando T."/>
            <person name="Aoki H."/>
            <person name="Arita K."/>
            <person name="Hamada M."/>
            <person name="Harada C."/>
            <person name="Hijishita S."/>
            <person name="Honda M."/>
            <person name="Ichikawa Y."/>
            <person name="Idonuma A."/>
            <person name="Iijima M."/>
            <person name="Ikeda M."/>
            <person name="Ikeno M."/>
            <person name="Itoh S."/>
            <person name="Itoh T."/>
            <person name="Itoh Y."/>
            <person name="Itoh Y."/>
            <person name="Iwabuchi A."/>
            <person name="Kamiya K."/>
            <person name="Karasawa W."/>
            <person name="Katagiri S."/>
            <person name="Kikuta A."/>
            <person name="Kobayashi N."/>
            <person name="Kono I."/>
            <person name="Machita K."/>
            <person name="Maehara T."/>
            <person name="Mizuno H."/>
            <person name="Mizubayashi T."/>
            <person name="Mukai Y."/>
            <person name="Nagasaki H."/>
            <person name="Nakashima M."/>
            <person name="Nakama Y."/>
            <person name="Nakamichi Y."/>
            <person name="Nakamura M."/>
            <person name="Namiki N."/>
            <person name="Negishi M."/>
            <person name="Ohta I."/>
            <person name="Ono N."/>
            <person name="Saji S."/>
            <person name="Sakai K."/>
            <person name="Shibata M."/>
            <person name="Shimokawa T."/>
            <person name="Shomura A."/>
            <person name="Song J."/>
            <person name="Takazaki Y."/>
            <person name="Terasawa K."/>
            <person name="Tsuji K."/>
            <person name="Waki K."/>
            <person name="Yamagata H."/>
            <person name="Yamane H."/>
            <person name="Yoshiki S."/>
            <person name="Yoshihara R."/>
            <person name="Yukawa K."/>
            <person name="Zhong H."/>
            <person name="Iwama H."/>
            <person name="Endo T."/>
            <person name="Ito H."/>
            <person name="Hahn J.H."/>
            <person name="Kim H.I."/>
            <person name="Eun M.Y."/>
            <person name="Yano M."/>
            <person name="Jiang J."/>
            <person name="Gojobori T."/>
        </authorList>
    </citation>
    <scope>NUCLEOTIDE SEQUENCE [LARGE SCALE GENOMIC DNA]</scope>
</reference>
<accession>Q5ZD10</accession>
<protein>
    <submittedName>
        <fullName evidence="1">Uncharacterized protein</fullName>
    </submittedName>
</protein>
<organism evidence="1">
    <name type="scientific">Oryza sativa subsp. japonica</name>
    <name type="common">Rice</name>
    <dbReference type="NCBI Taxonomy" id="39947"/>
    <lineage>
        <taxon>Eukaryota</taxon>
        <taxon>Viridiplantae</taxon>
        <taxon>Streptophyta</taxon>
        <taxon>Embryophyta</taxon>
        <taxon>Tracheophyta</taxon>
        <taxon>Spermatophyta</taxon>
        <taxon>Magnoliopsida</taxon>
        <taxon>Liliopsida</taxon>
        <taxon>Poales</taxon>
        <taxon>Poaceae</taxon>
        <taxon>BOP clade</taxon>
        <taxon>Oryzoideae</taxon>
        <taxon>Oryzeae</taxon>
        <taxon>Oryzinae</taxon>
        <taxon>Oryza</taxon>
        <taxon>Oryza sativa</taxon>
    </lineage>
</organism>
<proteinExistence type="predicted"/>
<dbReference type="EMBL" id="AP003106">
    <property type="protein sequence ID" value="BAD52720.1"/>
    <property type="molecule type" value="Genomic_DNA"/>
</dbReference>
<dbReference type="AlphaFoldDB" id="Q5ZD10"/>